<dbReference type="RefSeq" id="WP_231448997.1">
    <property type="nucleotide sequence ID" value="NZ_JAJOMB010000027.1"/>
</dbReference>
<evidence type="ECO:0000256" key="1">
    <source>
        <dbReference type="SAM" id="MobiDB-lite"/>
    </source>
</evidence>
<protein>
    <submittedName>
        <fullName evidence="2">Uncharacterized protein</fullName>
    </submittedName>
</protein>
<gene>
    <name evidence="2" type="ORF">LR394_35145</name>
</gene>
<accession>A0A9X1NL77</accession>
<dbReference type="AlphaFoldDB" id="A0A9X1NL77"/>
<feature type="region of interest" description="Disordered" evidence="1">
    <location>
        <begin position="40"/>
        <end position="59"/>
    </location>
</feature>
<keyword evidence="3" id="KW-1185">Reference proteome</keyword>
<reference evidence="2" key="1">
    <citation type="submission" date="2021-11" db="EMBL/GenBank/DDBJ databases">
        <title>Streptomyces corallinus and Kineosporia corallina sp. nov., two new coral-derived marine actinobacteria.</title>
        <authorList>
            <person name="Buangrab K."/>
            <person name="Sutthacheep M."/>
            <person name="Yeemin T."/>
            <person name="Harunari E."/>
            <person name="Igarashi Y."/>
            <person name="Sripreechasak P."/>
            <person name="Kanchanasin P."/>
            <person name="Tanasupawat S."/>
            <person name="Phongsopitanun W."/>
        </authorList>
    </citation>
    <scope>NUCLEOTIDE SEQUENCE</scope>
    <source>
        <strain evidence="2">JCM 31032</strain>
    </source>
</reference>
<evidence type="ECO:0000313" key="3">
    <source>
        <dbReference type="Proteomes" id="UP001138997"/>
    </source>
</evidence>
<sequence length="147" mass="16360">MGETKNHMIPSDPERAAYRWWLLLHPDGREAMLTWQLDPASEPPQSAVQAQGPAGLGVTDQGIHDEAEVFLKNINMNQWTQEALTWPLLPENIREQVLRLDTSLDDTLAGELNLRGFPVSVVAPGVPMAMLPVKAVPFVTWIRTLVS</sequence>
<dbReference type="EMBL" id="JAJOMB010000027">
    <property type="protein sequence ID" value="MCD5316145.1"/>
    <property type="molecule type" value="Genomic_DNA"/>
</dbReference>
<name>A0A9X1NL77_9ACTN</name>
<proteinExistence type="predicted"/>
<dbReference type="Proteomes" id="UP001138997">
    <property type="component" value="Unassembled WGS sequence"/>
</dbReference>
<organism evidence="2 3">
    <name type="scientific">Kineosporia babensis</name>
    <dbReference type="NCBI Taxonomy" id="499548"/>
    <lineage>
        <taxon>Bacteria</taxon>
        <taxon>Bacillati</taxon>
        <taxon>Actinomycetota</taxon>
        <taxon>Actinomycetes</taxon>
        <taxon>Kineosporiales</taxon>
        <taxon>Kineosporiaceae</taxon>
        <taxon>Kineosporia</taxon>
    </lineage>
</organism>
<evidence type="ECO:0000313" key="2">
    <source>
        <dbReference type="EMBL" id="MCD5316145.1"/>
    </source>
</evidence>
<comment type="caution">
    <text evidence="2">The sequence shown here is derived from an EMBL/GenBank/DDBJ whole genome shotgun (WGS) entry which is preliminary data.</text>
</comment>